<organism evidence="1 2">
    <name type="scientific">Caerostris extrusa</name>
    <name type="common">Bark spider</name>
    <name type="synonym">Caerostris bankana</name>
    <dbReference type="NCBI Taxonomy" id="172846"/>
    <lineage>
        <taxon>Eukaryota</taxon>
        <taxon>Metazoa</taxon>
        <taxon>Ecdysozoa</taxon>
        <taxon>Arthropoda</taxon>
        <taxon>Chelicerata</taxon>
        <taxon>Arachnida</taxon>
        <taxon>Araneae</taxon>
        <taxon>Araneomorphae</taxon>
        <taxon>Entelegynae</taxon>
        <taxon>Araneoidea</taxon>
        <taxon>Araneidae</taxon>
        <taxon>Caerostris</taxon>
    </lineage>
</organism>
<comment type="caution">
    <text evidence="1">The sequence shown here is derived from an EMBL/GenBank/DDBJ whole genome shotgun (WGS) entry which is preliminary data.</text>
</comment>
<protein>
    <submittedName>
        <fullName evidence="1">Uncharacterized protein</fullName>
    </submittedName>
</protein>
<keyword evidence="2" id="KW-1185">Reference proteome</keyword>
<proteinExistence type="predicted"/>
<name>A0AAV4XR71_CAEEX</name>
<sequence length="114" mass="12454">MLLAEQQFMLQTQLLISRPDIHDFLSSDLLTFLLTFPKLPLSHICSVDAGNELKTRYCGNSSNVCSVEHTAPLGRSFGAISGKHGPESVTCCAAVHASDTTAHFTPLHSRLSWQ</sequence>
<dbReference type="Proteomes" id="UP001054945">
    <property type="component" value="Unassembled WGS sequence"/>
</dbReference>
<accession>A0AAV4XR71</accession>
<evidence type="ECO:0000313" key="1">
    <source>
        <dbReference type="EMBL" id="GIY96334.1"/>
    </source>
</evidence>
<evidence type="ECO:0000313" key="2">
    <source>
        <dbReference type="Proteomes" id="UP001054945"/>
    </source>
</evidence>
<dbReference type="EMBL" id="BPLR01000647">
    <property type="protein sequence ID" value="GIY96334.1"/>
    <property type="molecule type" value="Genomic_DNA"/>
</dbReference>
<gene>
    <name evidence="1" type="ORF">CEXT_430361</name>
</gene>
<reference evidence="1 2" key="1">
    <citation type="submission" date="2021-06" db="EMBL/GenBank/DDBJ databases">
        <title>Caerostris extrusa draft genome.</title>
        <authorList>
            <person name="Kono N."/>
            <person name="Arakawa K."/>
        </authorList>
    </citation>
    <scope>NUCLEOTIDE SEQUENCE [LARGE SCALE GENOMIC DNA]</scope>
</reference>
<dbReference type="AlphaFoldDB" id="A0AAV4XR71"/>